<gene>
    <name evidence="2" type="ORF">BKP35_07710</name>
</gene>
<comment type="caution">
    <text evidence="2">The sequence shown here is derived from an EMBL/GenBank/DDBJ whole genome shotgun (WGS) entry which is preliminary data.</text>
</comment>
<name>A0A1S2LNG7_9BACI</name>
<keyword evidence="1" id="KW-0812">Transmembrane</keyword>
<feature type="transmembrane region" description="Helical" evidence="1">
    <location>
        <begin position="100"/>
        <end position="118"/>
    </location>
</feature>
<protein>
    <recommendedName>
        <fullName evidence="4">Cobalt transporter</fullName>
    </recommendedName>
</protein>
<dbReference type="AlphaFoldDB" id="A0A1S2LNG7"/>
<dbReference type="EMBL" id="MLQQ01000010">
    <property type="protein sequence ID" value="OIJ14079.1"/>
    <property type="molecule type" value="Genomic_DNA"/>
</dbReference>
<reference evidence="2 3" key="1">
    <citation type="submission" date="2016-10" db="EMBL/GenBank/DDBJ databases">
        <title>Draft genome sequences of four alkaliphilic bacteria belonging to the Anaerobacillus genus.</title>
        <authorList>
            <person name="Bassil N.M."/>
            <person name="Lloyd J.R."/>
        </authorList>
    </citation>
    <scope>NUCLEOTIDE SEQUENCE [LARGE SCALE GENOMIC DNA]</scope>
    <source>
        <strain evidence="2 3">DSM 15340</strain>
    </source>
</reference>
<evidence type="ECO:0000313" key="2">
    <source>
        <dbReference type="EMBL" id="OIJ14079.1"/>
    </source>
</evidence>
<keyword evidence="1" id="KW-0472">Membrane</keyword>
<proteinExistence type="predicted"/>
<feature type="transmembrane region" description="Helical" evidence="1">
    <location>
        <begin position="36"/>
        <end position="52"/>
    </location>
</feature>
<accession>A0A1S2LNG7</accession>
<feature type="transmembrane region" description="Helical" evidence="1">
    <location>
        <begin position="231"/>
        <end position="249"/>
    </location>
</feature>
<feature type="transmembrane region" description="Helical" evidence="1">
    <location>
        <begin position="12"/>
        <end position="30"/>
    </location>
</feature>
<evidence type="ECO:0008006" key="4">
    <source>
        <dbReference type="Google" id="ProtNLM"/>
    </source>
</evidence>
<dbReference type="OrthoDB" id="1806713at2"/>
<organism evidence="2 3">
    <name type="scientific">Anaerobacillus arseniciselenatis</name>
    <dbReference type="NCBI Taxonomy" id="85682"/>
    <lineage>
        <taxon>Bacteria</taxon>
        <taxon>Bacillati</taxon>
        <taxon>Bacillota</taxon>
        <taxon>Bacilli</taxon>
        <taxon>Bacillales</taxon>
        <taxon>Bacillaceae</taxon>
        <taxon>Anaerobacillus</taxon>
    </lineage>
</organism>
<dbReference type="Proteomes" id="UP000180098">
    <property type="component" value="Unassembled WGS sequence"/>
</dbReference>
<feature type="transmembrane region" description="Helical" evidence="1">
    <location>
        <begin position="64"/>
        <end position="88"/>
    </location>
</feature>
<keyword evidence="3" id="KW-1185">Reference proteome</keyword>
<sequence length="252" mass="28921">MKWKKKGSWPMDSGVKLFVAFVLGVIPFFIDNYFNFIVLACYLLLITLWFGAKLREMMKSMTIYMFIIIIPYIFGLLMASLVSTFVQNDISSIYSAYDDVALRLVQLFLLWYATSLYFHSTATEDVVATFDKVLSPLKRVGLPVTDFLKVVMCVIKELKALGPGVKKSFSESMKHISEQSSWKDKIKGISYILVSFIVNSFERLDEVEEYVKQVETKDLFTYKCKISKSDALLLMSFIMLIGSVIFLEIHSL</sequence>
<evidence type="ECO:0000313" key="3">
    <source>
        <dbReference type="Proteomes" id="UP000180098"/>
    </source>
</evidence>
<evidence type="ECO:0000256" key="1">
    <source>
        <dbReference type="SAM" id="Phobius"/>
    </source>
</evidence>
<keyword evidence="1" id="KW-1133">Transmembrane helix</keyword>